<dbReference type="Proteomes" id="UP000007820">
    <property type="component" value="Unassembled WGS sequence"/>
</dbReference>
<dbReference type="Pfam" id="PF02633">
    <property type="entry name" value="Creatininase"/>
    <property type="match status" value="1"/>
</dbReference>
<evidence type="ECO:0000256" key="5">
    <source>
        <dbReference type="ARBA" id="ARBA00024029"/>
    </source>
</evidence>
<dbReference type="Proteomes" id="UP000010862">
    <property type="component" value="Chromosome 1"/>
</dbReference>
<dbReference type="GO" id="GO:0046872">
    <property type="term" value="F:metal ion binding"/>
    <property type="evidence" value="ECO:0007669"/>
    <property type="project" value="UniProtKB-KW"/>
</dbReference>
<dbReference type="PANTHER" id="PTHR35005">
    <property type="entry name" value="3-DEHYDRO-SCYLLO-INOSOSE HYDROLASE"/>
    <property type="match status" value="1"/>
</dbReference>
<dbReference type="AlphaFoldDB" id="F9D234"/>
<keyword evidence="2" id="KW-0479">Metal-binding</keyword>
<dbReference type="eggNOG" id="COG1402">
    <property type="taxonomic scope" value="Bacteria"/>
</dbReference>
<dbReference type="KEGG" id="pdt:Prede_1041"/>
<comment type="similarity">
    <text evidence="5">Belongs to the creatininase superfamily.</text>
</comment>
<evidence type="ECO:0000313" key="6">
    <source>
        <dbReference type="EMBL" id="AGB28378.1"/>
    </source>
</evidence>
<proteinExistence type="inferred from homology"/>
<dbReference type="STRING" id="908937.Prede_1041"/>
<dbReference type="GO" id="GO:0016811">
    <property type="term" value="F:hydrolase activity, acting on carbon-nitrogen (but not peptide) bonds, in linear amides"/>
    <property type="evidence" value="ECO:0007669"/>
    <property type="project" value="TreeGrafter"/>
</dbReference>
<reference evidence="7 8" key="1">
    <citation type="submission" date="2011-04" db="EMBL/GenBank/DDBJ databases">
        <authorList>
            <person name="Muzny D."/>
            <person name="Qin X."/>
            <person name="Deng J."/>
            <person name="Jiang H."/>
            <person name="Liu Y."/>
            <person name="Qu J."/>
            <person name="Song X.-Z."/>
            <person name="Zhang L."/>
            <person name="Thornton R."/>
            <person name="Coyle M."/>
            <person name="Francisco L."/>
            <person name="Jackson L."/>
            <person name="Javaid M."/>
            <person name="Korchina V."/>
            <person name="Kovar C."/>
            <person name="Mata R."/>
            <person name="Mathew T."/>
            <person name="Ngo R."/>
            <person name="Nguyen L."/>
            <person name="Nguyen N."/>
            <person name="Okwuonu G."/>
            <person name="Ongeri F."/>
            <person name="Pham C."/>
            <person name="Simmons D."/>
            <person name="Wilczek-Boney K."/>
            <person name="Hale W."/>
            <person name="Jakkamsetti A."/>
            <person name="Pham P."/>
            <person name="Ruth R."/>
            <person name="San Lucas F."/>
            <person name="Warren J."/>
            <person name="Zhang J."/>
            <person name="Zhao Z."/>
            <person name="Zhou C."/>
            <person name="Zhu D."/>
            <person name="Lee S."/>
            <person name="Bess C."/>
            <person name="Blankenburg K."/>
            <person name="Forbes L."/>
            <person name="Fu Q."/>
            <person name="Gubbala S."/>
            <person name="Hirani K."/>
            <person name="Jayaseelan J.C."/>
            <person name="Lara F."/>
            <person name="Munidasa M."/>
            <person name="Palculict T."/>
            <person name="Patil S."/>
            <person name="Pu L.-L."/>
            <person name="Saada N."/>
            <person name="Tang L."/>
            <person name="Weissenberger G."/>
            <person name="Zhu Y."/>
            <person name="Hemphill L."/>
            <person name="Shang Y."/>
            <person name="Youmans B."/>
            <person name="Ayvaz T."/>
            <person name="Ross M."/>
            <person name="Santibanez J."/>
            <person name="Aqrawi P."/>
            <person name="Gross S."/>
            <person name="Joshi V."/>
            <person name="Fowler G."/>
            <person name="Nazareth L."/>
            <person name="Reid J."/>
            <person name="Worley K."/>
            <person name="Petrosino J."/>
            <person name="Highlander S."/>
            <person name="Gibbs R."/>
        </authorList>
    </citation>
    <scope>NUCLEOTIDE SEQUENCE [LARGE SCALE GENOMIC DNA]</scope>
    <source>
        <strain evidence="7 8">DSM 3688</strain>
    </source>
</reference>
<evidence type="ECO:0000256" key="2">
    <source>
        <dbReference type="ARBA" id="ARBA00022723"/>
    </source>
</evidence>
<name>F9D234_PREDD</name>
<dbReference type="EMBL" id="AFPW01000012">
    <property type="protein sequence ID" value="EGQ15852.1"/>
    <property type="molecule type" value="Genomic_DNA"/>
</dbReference>
<comment type="cofactor">
    <cofactor evidence="1">
        <name>Zn(2+)</name>
        <dbReference type="ChEBI" id="CHEBI:29105"/>
    </cofactor>
</comment>
<keyword evidence="4" id="KW-0862">Zinc</keyword>
<dbReference type="SUPFAM" id="SSF102215">
    <property type="entry name" value="Creatininase"/>
    <property type="match status" value="1"/>
</dbReference>
<dbReference type="PATRIC" id="fig|908937.9.peg.1090"/>
<keyword evidence="3" id="KW-0378">Hydrolase</keyword>
<dbReference type="RefSeq" id="WP_005844778.1">
    <property type="nucleotide sequence ID" value="NC_019960.1"/>
</dbReference>
<dbReference type="OrthoDB" id="9801445at2"/>
<accession>F9D234</accession>
<sequence length="264" mass="29941">MTDKKNIRELDLSIAPYGMTKERNYEVVLLPWGATEPHNLHLPYMTDCILAHDIAVDAARLAREQYGVLSMVMPPVTMGAQNPGQRELPFCVHARYDTQRAILTDIVDSLHRQGFRRMLIVNGHGGNNFKNMIRDLTADYPDMLLAMSEWFRQARATDYFDAPEDHADELETSVMMYYHPELVRLDEAGEGTNRGFASEALRTGKVWLPRHWNMVSRDTGIGNPSLATAEKGRRFAEAVASGYAQFLNDFAKVDTVTDLYDPWG</sequence>
<organism evidence="7 8">
    <name type="scientific">Prevotella dentalis (strain ATCC 49559 / DSM 3688 / JCM 13448 / NCTC 12043 / ES 2772)</name>
    <name type="common">Mitsuokella dentalis</name>
    <dbReference type="NCBI Taxonomy" id="908937"/>
    <lineage>
        <taxon>Bacteria</taxon>
        <taxon>Pseudomonadati</taxon>
        <taxon>Bacteroidota</taxon>
        <taxon>Bacteroidia</taxon>
        <taxon>Bacteroidales</taxon>
        <taxon>Prevotellaceae</taxon>
        <taxon>Prevotella</taxon>
    </lineage>
</organism>
<keyword evidence="9" id="KW-1185">Reference proteome</keyword>
<evidence type="ECO:0000256" key="3">
    <source>
        <dbReference type="ARBA" id="ARBA00022801"/>
    </source>
</evidence>
<reference evidence="6" key="2">
    <citation type="submission" date="2012-02" db="EMBL/GenBank/DDBJ databases">
        <title>Complete sequence of chromosome 1 of Prevotella dentalis DSM 3688.</title>
        <authorList>
            <consortium name="US DOE Joint Genome Institute (JGI-PGF)"/>
            <person name="Lucas S."/>
            <person name="Copeland A."/>
            <person name="Lapidus A."/>
            <person name="Glavina del Rio T."/>
            <person name="Dalin E."/>
            <person name="Tice H."/>
            <person name="Bruce D."/>
            <person name="Goodwin L."/>
            <person name="Pitluck S."/>
            <person name="Peters L."/>
            <person name="Mikhailova N."/>
            <person name="Chertkov O."/>
            <person name="Kyrpides N."/>
            <person name="Mavromatis K."/>
            <person name="Ivanova N."/>
            <person name="Brettin T."/>
            <person name="Detter J.C."/>
            <person name="Han C."/>
            <person name="Larimer F."/>
            <person name="Land M."/>
            <person name="Hauser L."/>
            <person name="Markowitz V."/>
            <person name="Cheng J.-F."/>
            <person name="Hugenholtz P."/>
            <person name="Woyke T."/>
            <person name="Wu D."/>
            <person name="Gronow S."/>
            <person name="Wellnitz S."/>
            <person name="Brambilla E."/>
            <person name="Klenk H.-P."/>
            <person name="Eisen J.A."/>
        </authorList>
    </citation>
    <scope>NUCLEOTIDE SEQUENCE [LARGE SCALE GENOMIC DNA]</scope>
    <source>
        <strain evidence="6">DSM 3688</strain>
    </source>
</reference>
<reference evidence="9" key="3">
    <citation type="submission" date="2012-02" db="EMBL/GenBank/DDBJ databases">
        <title>Complete sequence of chromosome 1 of Prevotella dentalis DSM 3688.</title>
        <authorList>
            <person name="Lucas S."/>
            <person name="Copeland A."/>
            <person name="Lapidus A."/>
            <person name="Glavina del Rio T."/>
            <person name="Dalin E."/>
            <person name="Tice H."/>
            <person name="Bruce D."/>
            <person name="Goodwin L."/>
            <person name="Pitluck S."/>
            <person name="Peters L."/>
            <person name="Mikhailova N."/>
            <person name="Chertkov O."/>
            <person name="Kyrpides N."/>
            <person name="Mavromatis K."/>
            <person name="Ivanova N."/>
            <person name="Brettin T."/>
            <person name="Detter J.C."/>
            <person name="Han C."/>
            <person name="Larimer F."/>
            <person name="Land M."/>
            <person name="Hauser L."/>
            <person name="Markowitz V."/>
            <person name="Cheng J.-F."/>
            <person name="Hugenholtz P."/>
            <person name="Woyke T."/>
            <person name="Wu D."/>
            <person name="Gronow S."/>
            <person name="Wellnitz S."/>
            <person name="Brambilla E."/>
            <person name="Klenk H.-P."/>
            <person name="Eisen J.A."/>
        </authorList>
    </citation>
    <scope>NUCLEOTIDE SEQUENCE [LARGE SCALE GENOMIC DNA]</scope>
    <source>
        <strain evidence="9">ATCC 49559 / DSM 3688 / JCM 13448 / NCTC 12043 / ES 2772</strain>
    </source>
</reference>
<gene>
    <name evidence="6" type="ordered locus">Prede_1041</name>
    <name evidence="7" type="ORF">HMPREF9136_0912</name>
</gene>
<dbReference type="InterPro" id="IPR003785">
    <property type="entry name" value="Creatininase/forma_Hydrolase"/>
</dbReference>
<evidence type="ECO:0000313" key="8">
    <source>
        <dbReference type="Proteomes" id="UP000007820"/>
    </source>
</evidence>
<dbReference type="HOGENOM" id="CLU_055029_3_1_10"/>
<evidence type="ECO:0000313" key="9">
    <source>
        <dbReference type="Proteomes" id="UP000010862"/>
    </source>
</evidence>
<protein>
    <submittedName>
        <fullName evidence="6">Uncharacterized protein, putative amidase</fullName>
    </submittedName>
</protein>
<dbReference type="InterPro" id="IPR024087">
    <property type="entry name" value="Creatininase-like_sf"/>
</dbReference>
<evidence type="ECO:0000256" key="4">
    <source>
        <dbReference type="ARBA" id="ARBA00022833"/>
    </source>
</evidence>
<dbReference type="PANTHER" id="PTHR35005:SF1">
    <property type="entry name" value="2-AMINO-5-FORMYLAMINO-6-RIBOSYLAMINOPYRIMIDIN-4(3H)-ONE 5'-MONOPHOSPHATE DEFORMYLASE"/>
    <property type="match status" value="1"/>
</dbReference>
<evidence type="ECO:0000256" key="1">
    <source>
        <dbReference type="ARBA" id="ARBA00001947"/>
    </source>
</evidence>
<dbReference type="Gene3D" id="3.40.50.10310">
    <property type="entry name" value="Creatininase"/>
    <property type="match status" value="1"/>
</dbReference>
<evidence type="ECO:0000313" key="7">
    <source>
        <dbReference type="EMBL" id="EGQ15852.1"/>
    </source>
</evidence>
<dbReference type="GO" id="GO:0009231">
    <property type="term" value="P:riboflavin biosynthetic process"/>
    <property type="evidence" value="ECO:0007669"/>
    <property type="project" value="TreeGrafter"/>
</dbReference>
<dbReference type="EMBL" id="CP003368">
    <property type="protein sequence ID" value="AGB28378.1"/>
    <property type="molecule type" value="Genomic_DNA"/>
</dbReference>